<dbReference type="EMBL" id="KQ474092">
    <property type="protein sequence ID" value="KPV71615.1"/>
    <property type="molecule type" value="Genomic_DNA"/>
</dbReference>
<evidence type="ECO:0000313" key="5">
    <source>
        <dbReference type="EMBL" id="KPV71615.1"/>
    </source>
</evidence>
<dbReference type="SUPFAM" id="SSF144232">
    <property type="entry name" value="HIT/MYND zinc finger-like"/>
    <property type="match status" value="1"/>
</dbReference>
<sequence>MSSEWDQTCLVCGIKTENRCSSCAKAGIDLFFCSPDHQKLVWKAHRRVCGPGKANPFMWPLLSQLEADEIIEHMHDIIVPFALRNSEMATLAGAMCRFLDIDPEQLKSLVRYLVIGAERPLGDTTELDQLMLAKLRAFEPARRARVLDAQFMSVPYLDPITATAHHDVLVAHTSPEGNEPWRTEYRHLMLVQLFLGQTPPVEWFDRIFARSNAFVRTEIEPQHPRTAEKLLMQGPASEILAERLSQYNL</sequence>
<dbReference type="Pfam" id="PF01753">
    <property type="entry name" value="zf-MYND"/>
    <property type="match status" value="1"/>
</dbReference>
<dbReference type="OrthoDB" id="407198at2759"/>
<evidence type="ECO:0000256" key="3">
    <source>
        <dbReference type="ARBA" id="ARBA00022833"/>
    </source>
</evidence>
<gene>
    <name evidence="5" type="ORF">RHOBADRAFT_47569</name>
</gene>
<dbReference type="RefSeq" id="XP_018267664.1">
    <property type="nucleotide sequence ID" value="XM_018415009.1"/>
</dbReference>
<dbReference type="GeneID" id="28975457"/>
<name>A0A0P9GW12_RHOGW</name>
<dbReference type="GO" id="GO:0008270">
    <property type="term" value="F:zinc ion binding"/>
    <property type="evidence" value="ECO:0007669"/>
    <property type="project" value="UniProtKB-KW"/>
</dbReference>
<accession>A0A0P9GW12</accession>
<organism evidence="5 6">
    <name type="scientific">Rhodotorula graminis (strain WP1)</name>
    <dbReference type="NCBI Taxonomy" id="578459"/>
    <lineage>
        <taxon>Eukaryota</taxon>
        <taxon>Fungi</taxon>
        <taxon>Dikarya</taxon>
        <taxon>Basidiomycota</taxon>
        <taxon>Pucciniomycotina</taxon>
        <taxon>Microbotryomycetes</taxon>
        <taxon>Sporidiobolales</taxon>
        <taxon>Sporidiobolaceae</taxon>
        <taxon>Rhodotorula</taxon>
    </lineage>
</organism>
<evidence type="ECO:0000256" key="2">
    <source>
        <dbReference type="ARBA" id="ARBA00022771"/>
    </source>
</evidence>
<proteinExistence type="predicted"/>
<keyword evidence="2" id="KW-0863">Zinc-finger</keyword>
<dbReference type="Gene3D" id="6.10.140.2220">
    <property type="match status" value="1"/>
</dbReference>
<evidence type="ECO:0000259" key="4">
    <source>
        <dbReference type="Pfam" id="PF01753"/>
    </source>
</evidence>
<dbReference type="Proteomes" id="UP000053890">
    <property type="component" value="Unassembled WGS sequence"/>
</dbReference>
<keyword evidence="3" id="KW-0862">Zinc</keyword>
<evidence type="ECO:0000313" key="6">
    <source>
        <dbReference type="Proteomes" id="UP000053890"/>
    </source>
</evidence>
<evidence type="ECO:0000256" key="1">
    <source>
        <dbReference type="ARBA" id="ARBA00022723"/>
    </source>
</evidence>
<protein>
    <recommendedName>
        <fullName evidence="4">MYND-type domain-containing protein</fullName>
    </recommendedName>
</protein>
<reference evidence="5 6" key="1">
    <citation type="journal article" date="2015" name="Front. Microbiol.">
        <title>Genome sequence of the plant growth promoting endophytic yeast Rhodotorula graminis WP1.</title>
        <authorList>
            <person name="Firrincieli A."/>
            <person name="Otillar R."/>
            <person name="Salamov A."/>
            <person name="Schmutz J."/>
            <person name="Khan Z."/>
            <person name="Redman R.S."/>
            <person name="Fleck N.D."/>
            <person name="Lindquist E."/>
            <person name="Grigoriev I.V."/>
            <person name="Doty S.L."/>
        </authorList>
    </citation>
    <scope>NUCLEOTIDE SEQUENCE [LARGE SCALE GENOMIC DNA]</scope>
    <source>
        <strain evidence="5 6">WP1</strain>
    </source>
</reference>
<keyword evidence="6" id="KW-1185">Reference proteome</keyword>
<dbReference type="InterPro" id="IPR002893">
    <property type="entry name" value="Znf_MYND"/>
</dbReference>
<keyword evidence="1" id="KW-0479">Metal-binding</keyword>
<feature type="domain" description="MYND-type" evidence="4">
    <location>
        <begin position="9"/>
        <end position="49"/>
    </location>
</feature>
<dbReference type="AlphaFoldDB" id="A0A0P9GW12"/>